<dbReference type="SUPFAM" id="SSF46785">
    <property type="entry name" value="Winged helix' DNA-binding domain"/>
    <property type="match status" value="1"/>
</dbReference>
<protein>
    <submittedName>
        <fullName evidence="5">GntR family transcriptional regulator</fullName>
    </submittedName>
</protein>
<dbReference type="CDD" id="cd07377">
    <property type="entry name" value="WHTH_GntR"/>
    <property type="match status" value="1"/>
</dbReference>
<dbReference type="Gene3D" id="1.10.10.10">
    <property type="entry name" value="Winged helix-like DNA-binding domain superfamily/Winged helix DNA-binding domain"/>
    <property type="match status" value="1"/>
</dbReference>
<dbReference type="Pfam" id="PF00392">
    <property type="entry name" value="GntR"/>
    <property type="match status" value="1"/>
</dbReference>
<dbReference type="Pfam" id="PF07729">
    <property type="entry name" value="FCD"/>
    <property type="match status" value="1"/>
</dbReference>
<evidence type="ECO:0000256" key="2">
    <source>
        <dbReference type="ARBA" id="ARBA00023125"/>
    </source>
</evidence>
<feature type="domain" description="HTH gntR-type" evidence="4">
    <location>
        <begin position="8"/>
        <end position="75"/>
    </location>
</feature>
<evidence type="ECO:0000313" key="6">
    <source>
        <dbReference type="Proteomes" id="UP001500994"/>
    </source>
</evidence>
<evidence type="ECO:0000313" key="5">
    <source>
        <dbReference type="EMBL" id="GAA2667151.1"/>
    </source>
</evidence>
<keyword evidence="6" id="KW-1185">Reference proteome</keyword>
<dbReference type="PANTHER" id="PTHR43537:SF20">
    <property type="entry name" value="HTH-TYPE TRANSCRIPTIONAL REPRESSOR GLAR"/>
    <property type="match status" value="1"/>
</dbReference>
<name>A0ABN3S4B5_9ACTN</name>
<organism evidence="5 6">
    <name type="scientific">Streptomyces lunalinharesii</name>
    <dbReference type="NCBI Taxonomy" id="333384"/>
    <lineage>
        <taxon>Bacteria</taxon>
        <taxon>Bacillati</taxon>
        <taxon>Actinomycetota</taxon>
        <taxon>Actinomycetes</taxon>
        <taxon>Kitasatosporales</taxon>
        <taxon>Streptomycetaceae</taxon>
        <taxon>Streptomyces</taxon>
    </lineage>
</organism>
<keyword evidence="1" id="KW-0805">Transcription regulation</keyword>
<dbReference type="InterPro" id="IPR008920">
    <property type="entry name" value="TF_FadR/GntR_C"/>
</dbReference>
<dbReference type="SUPFAM" id="SSF48008">
    <property type="entry name" value="GntR ligand-binding domain-like"/>
    <property type="match status" value="1"/>
</dbReference>
<dbReference type="PROSITE" id="PS50949">
    <property type="entry name" value="HTH_GNTR"/>
    <property type="match status" value="1"/>
</dbReference>
<evidence type="ECO:0000256" key="3">
    <source>
        <dbReference type="ARBA" id="ARBA00023163"/>
    </source>
</evidence>
<gene>
    <name evidence="5" type="ORF">GCM10009864_40880</name>
</gene>
<dbReference type="PANTHER" id="PTHR43537">
    <property type="entry name" value="TRANSCRIPTIONAL REGULATOR, GNTR FAMILY"/>
    <property type="match status" value="1"/>
</dbReference>
<dbReference type="InterPro" id="IPR036390">
    <property type="entry name" value="WH_DNA-bd_sf"/>
</dbReference>
<dbReference type="InterPro" id="IPR011711">
    <property type="entry name" value="GntR_C"/>
</dbReference>
<evidence type="ECO:0000256" key="1">
    <source>
        <dbReference type="ARBA" id="ARBA00023015"/>
    </source>
</evidence>
<keyword evidence="2" id="KW-0238">DNA-binding</keyword>
<dbReference type="SMART" id="SM00895">
    <property type="entry name" value="FCD"/>
    <property type="match status" value="1"/>
</dbReference>
<dbReference type="InterPro" id="IPR000524">
    <property type="entry name" value="Tscrpt_reg_HTH_GntR"/>
</dbReference>
<dbReference type="SMART" id="SM00345">
    <property type="entry name" value="HTH_GNTR"/>
    <property type="match status" value="1"/>
</dbReference>
<comment type="caution">
    <text evidence="5">The sequence shown here is derived from an EMBL/GenBank/DDBJ whole genome shotgun (WGS) entry which is preliminary data.</text>
</comment>
<proteinExistence type="predicted"/>
<dbReference type="InterPro" id="IPR036388">
    <property type="entry name" value="WH-like_DNA-bd_sf"/>
</dbReference>
<sequence length="235" mass="26196">MPVARENATRTEEVFDGIRADLLNGQLDPGQRLKLVALAGRFGVSLSVVREALTRLAEQGLVVSSPQRGFSVMPLSVDDMSDLTRTRIQVESLALRQSIELGDLEWEAAVVSSFHTLDRTPVNGEDGHLNEDWPDAHRAFHQALLSGCQSPRLIGIVTTLRDSAELYRRWYWSLTEDQMRDLAAEHRALRDHALDRDADAAVAALTEHIDRAPRKLIAYAREHNLEDPTHPPAGV</sequence>
<dbReference type="EMBL" id="BAAARK010000012">
    <property type="protein sequence ID" value="GAA2667151.1"/>
    <property type="molecule type" value="Genomic_DNA"/>
</dbReference>
<dbReference type="Gene3D" id="1.20.120.530">
    <property type="entry name" value="GntR ligand-binding domain-like"/>
    <property type="match status" value="1"/>
</dbReference>
<accession>A0ABN3S4B5</accession>
<evidence type="ECO:0000259" key="4">
    <source>
        <dbReference type="PROSITE" id="PS50949"/>
    </source>
</evidence>
<dbReference type="Proteomes" id="UP001500994">
    <property type="component" value="Unassembled WGS sequence"/>
</dbReference>
<keyword evidence="3" id="KW-0804">Transcription</keyword>
<reference evidence="5 6" key="1">
    <citation type="journal article" date="2019" name="Int. J. Syst. Evol. Microbiol.">
        <title>The Global Catalogue of Microorganisms (GCM) 10K type strain sequencing project: providing services to taxonomists for standard genome sequencing and annotation.</title>
        <authorList>
            <consortium name="The Broad Institute Genomics Platform"/>
            <consortium name="The Broad Institute Genome Sequencing Center for Infectious Disease"/>
            <person name="Wu L."/>
            <person name="Ma J."/>
        </authorList>
    </citation>
    <scope>NUCLEOTIDE SEQUENCE [LARGE SCALE GENOMIC DNA]</scope>
    <source>
        <strain evidence="5 6">JCM 16374</strain>
    </source>
</reference>